<evidence type="ECO:0000313" key="2">
    <source>
        <dbReference type="EnsemblPlants" id="Zm00001eb240980_P001"/>
    </source>
</evidence>
<evidence type="ECO:0000313" key="3">
    <source>
        <dbReference type="Proteomes" id="UP000007305"/>
    </source>
</evidence>
<reference evidence="3" key="1">
    <citation type="journal article" date="2009" name="Science">
        <title>The B73 maize genome: complexity, diversity, and dynamics.</title>
        <authorList>
            <person name="Schnable P.S."/>
            <person name="Ware D."/>
            <person name="Fulton R.S."/>
            <person name="Stein J.C."/>
            <person name="Wei F."/>
            <person name="Pasternak S."/>
            <person name="Liang C."/>
            <person name="Zhang J."/>
            <person name="Fulton L."/>
            <person name="Graves T.A."/>
            <person name="Minx P."/>
            <person name="Reily A.D."/>
            <person name="Courtney L."/>
            <person name="Kruchowski S.S."/>
            <person name="Tomlinson C."/>
            <person name="Strong C."/>
            <person name="Delehaunty K."/>
            <person name="Fronick C."/>
            <person name="Courtney B."/>
            <person name="Rock S.M."/>
            <person name="Belter E."/>
            <person name="Du F."/>
            <person name="Kim K."/>
            <person name="Abbott R.M."/>
            <person name="Cotton M."/>
            <person name="Levy A."/>
            <person name="Marchetto P."/>
            <person name="Ochoa K."/>
            <person name="Jackson S.M."/>
            <person name="Gillam B."/>
            <person name="Chen W."/>
            <person name="Yan L."/>
            <person name="Higginbotham J."/>
            <person name="Cardenas M."/>
            <person name="Waligorski J."/>
            <person name="Applebaum E."/>
            <person name="Phelps L."/>
            <person name="Falcone J."/>
            <person name="Kanchi K."/>
            <person name="Thane T."/>
            <person name="Scimone A."/>
            <person name="Thane N."/>
            <person name="Henke J."/>
            <person name="Wang T."/>
            <person name="Ruppert J."/>
            <person name="Shah N."/>
            <person name="Rotter K."/>
            <person name="Hodges J."/>
            <person name="Ingenthron E."/>
            <person name="Cordes M."/>
            <person name="Kohlberg S."/>
            <person name="Sgro J."/>
            <person name="Delgado B."/>
            <person name="Mead K."/>
            <person name="Chinwalla A."/>
            <person name="Leonard S."/>
            <person name="Crouse K."/>
            <person name="Collura K."/>
            <person name="Kudrna D."/>
            <person name="Currie J."/>
            <person name="He R."/>
            <person name="Angelova A."/>
            <person name="Rajasekar S."/>
            <person name="Mueller T."/>
            <person name="Lomeli R."/>
            <person name="Scara G."/>
            <person name="Ko A."/>
            <person name="Delaney K."/>
            <person name="Wissotski M."/>
            <person name="Lopez G."/>
            <person name="Campos D."/>
            <person name="Braidotti M."/>
            <person name="Ashley E."/>
            <person name="Golser W."/>
            <person name="Kim H."/>
            <person name="Lee S."/>
            <person name="Lin J."/>
            <person name="Dujmic Z."/>
            <person name="Kim W."/>
            <person name="Talag J."/>
            <person name="Zuccolo A."/>
            <person name="Fan C."/>
            <person name="Sebastian A."/>
            <person name="Kramer M."/>
            <person name="Spiegel L."/>
            <person name="Nascimento L."/>
            <person name="Zutavern T."/>
            <person name="Miller B."/>
            <person name="Ambroise C."/>
            <person name="Muller S."/>
            <person name="Spooner W."/>
            <person name="Narechania A."/>
            <person name="Ren L."/>
            <person name="Wei S."/>
            <person name="Kumari S."/>
            <person name="Faga B."/>
            <person name="Levy M.J."/>
            <person name="McMahan L."/>
            <person name="Van Buren P."/>
            <person name="Vaughn M.W."/>
            <person name="Ying K."/>
            <person name="Yeh C.-T."/>
            <person name="Emrich S.J."/>
            <person name="Jia Y."/>
            <person name="Kalyanaraman A."/>
            <person name="Hsia A.-P."/>
            <person name="Barbazuk W.B."/>
            <person name="Baucom R.S."/>
            <person name="Brutnell T.P."/>
            <person name="Carpita N.C."/>
            <person name="Chaparro C."/>
            <person name="Chia J.-M."/>
            <person name="Deragon J.-M."/>
            <person name="Estill J.C."/>
            <person name="Fu Y."/>
            <person name="Jeddeloh J.A."/>
            <person name="Han Y."/>
            <person name="Lee H."/>
            <person name="Li P."/>
            <person name="Lisch D.R."/>
            <person name="Liu S."/>
            <person name="Liu Z."/>
            <person name="Nagel D.H."/>
            <person name="McCann M.C."/>
            <person name="SanMiguel P."/>
            <person name="Myers A.M."/>
            <person name="Nettleton D."/>
            <person name="Nguyen J."/>
            <person name="Penning B.W."/>
            <person name="Ponnala L."/>
            <person name="Schneider K.L."/>
            <person name="Schwartz D.C."/>
            <person name="Sharma A."/>
            <person name="Soderlund C."/>
            <person name="Springer N.M."/>
            <person name="Sun Q."/>
            <person name="Wang H."/>
            <person name="Waterman M."/>
            <person name="Westerman R."/>
            <person name="Wolfgruber T.K."/>
            <person name="Yang L."/>
            <person name="Yu Y."/>
            <person name="Zhang L."/>
            <person name="Zhou S."/>
            <person name="Zhu Q."/>
            <person name="Bennetzen J.L."/>
            <person name="Dawe R.K."/>
            <person name="Jiang J."/>
            <person name="Jiang N."/>
            <person name="Presting G.G."/>
            <person name="Wessler S.R."/>
            <person name="Aluru S."/>
            <person name="Martienssen R.A."/>
            <person name="Clifton S.W."/>
            <person name="McCombie W.R."/>
            <person name="Wing R.A."/>
            <person name="Wilson R.K."/>
        </authorList>
    </citation>
    <scope>NUCLEOTIDE SEQUENCE [LARGE SCALE GENOMIC DNA]</scope>
    <source>
        <strain evidence="3">cv. B73</strain>
    </source>
</reference>
<feature type="compositionally biased region" description="Basic and acidic residues" evidence="1">
    <location>
        <begin position="1"/>
        <end position="10"/>
    </location>
</feature>
<organism evidence="2 3">
    <name type="scientific">Zea mays</name>
    <name type="common">Maize</name>
    <dbReference type="NCBI Taxonomy" id="4577"/>
    <lineage>
        <taxon>Eukaryota</taxon>
        <taxon>Viridiplantae</taxon>
        <taxon>Streptophyta</taxon>
        <taxon>Embryophyta</taxon>
        <taxon>Tracheophyta</taxon>
        <taxon>Spermatophyta</taxon>
        <taxon>Magnoliopsida</taxon>
        <taxon>Liliopsida</taxon>
        <taxon>Poales</taxon>
        <taxon>Poaceae</taxon>
        <taxon>PACMAD clade</taxon>
        <taxon>Panicoideae</taxon>
        <taxon>Andropogonodae</taxon>
        <taxon>Andropogoneae</taxon>
        <taxon>Tripsacinae</taxon>
        <taxon>Zea</taxon>
    </lineage>
</organism>
<feature type="region of interest" description="Disordered" evidence="1">
    <location>
        <begin position="1"/>
        <end position="36"/>
    </location>
</feature>
<proteinExistence type="predicted"/>
<dbReference type="AlphaFoldDB" id="A0A804PIW4"/>
<feature type="region of interest" description="Disordered" evidence="1">
    <location>
        <begin position="65"/>
        <end position="149"/>
    </location>
</feature>
<reference evidence="2" key="2">
    <citation type="submission" date="2019-07" db="EMBL/GenBank/DDBJ databases">
        <authorList>
            <person name="Seetharam A."/>
            <person name="Woodhouse M."/>
            <person name="Cannon E."/>
        </authorList>
    </citation>
    <scope>NUCLEOTIDE SEQUENCE [LARGE SCALE GENOMIC DNA]</scope>
    <source>
        <strain evidence="2">cv. B73</strain>
    </source>
</reference>
<evidence type="ECO:0000256" key="1">
    <source>
        <dbReference type="SAM" id="MobiDB-lite"/>
    </source>
</evidence>
<name>A0A804PIW4_MAIZE</name>
<feature type="compositionally biased region" description="Basic and acidic residues" evidence="1">
    <location>
        <begin position="137"/>
        <end position="149"/>
    </location>
</feature>
<reference evidence="2" key="3">
    <citation type="submission" date="2021-05" db="UniProtKB">
        <authorList>
            <consortium name="EnsemblPlants"/>
        </authorList>
    </citation>
    <scope>IDENTIFICATION</scope>
    <source>
        <strain evidence="2">cv. B73</strain>
    </source>
</reference>
<keyword evidence="3" id="KW-1185">Reference proteome</keyword>
<dbReference type="InParanoid" id="A0A804PIW4"/>
<dbReference type="Proteomes" id="UP000007305">
    <property type="component" value="Chromosome 5"/>
</dbReference>
<dbReference type="Gramene" id="Zm00001eb240980_T001">
    <property type="protein sequence ID" value="Zm00001eb240980_P001"/>
    <property type="gene ID" value="Zm00001eb240980"/>
</dbReference>
<sequence>MGKLQPEKQRAPARLIGHLPGICGEPDAAEGQVDGAKEPAVAVGVMPPQRREVLRHTPSSVARELAAHLEDAGGGRAPHRQRKEEDEEHREEAGSAGRRCHRSDRAMGLLSPEDTPESRQLAGVCVSVYPRSAMTPAEKEEKMRRPSEN</sequence>
<protein>
    <submittedName>
        <fullName evidence="2">Uncharacterized protein</fullName>
    </submittedName>
</protein>
<accession>A0A804PIW4</accession>
<dbReference type="EnsemblPlants" id="Zm00001eb240980_T001">
    <property type="protein sequence ID" value="Zm00001eb240980_P001"/>
    <property type="gene ID" value="Zm00001eb240980"/>
</dbReference>